<feature type="compositionally biased region" description="Low complexity" evidence="1">
    <location>
        <begin position="57"/>
        <end position="70"/>
    </location>
</feature>
<keyword evidence="3" id="KW-1185">Reference proteome</keyword>
<sequence>MNKINKELLRGDSPERPQSEQDTSSSAWPVFLLASWSPRQNLRLWLSGQNGGDGAISVSFSSSPSSSARSKGSRVPPLPGASKRSRVRELSVKRKTGGGGGGVRMLFFFSSRLSPLRRASRAVASPGGTSRLGASSASEGRGDRKRPFRYQIS</sequence>
<feature type="region of interest" description="Disordered" evidence="1">
    <location>
        <begin position="56"/>
        <end position="103"/>
    </location>
</feature>
<comment type="caution">
    <text evidence="2">The sequence shown here is derived from an EMBL/GenBank/DDBJ whole genome shotgun (WGS) entry which is preliminary data.</text>
</comment>
<accession>A0A4Z2G4K3</accession>
<protein>
    <submittedName>
        <fullName evidence="2">Uncharacterized protein</fullName>
    </submittedName>
</protein>
<dbReference type="EMBL" id="SRLO01000739">
    <property type="protein sequence ID" value="TNN47502.1"/>
    <property type="molecule type" value="Genomic_DNA"/>
</dbReference>
<evidence type="ECO:0000313" key="3">
    <source>
        <dbReference type="Proteomes" id="UP000314294"/>
    </source>
</evidence>
<organism evidence="2 3">
    <name type="scientific">Liparis tanakae</name>
    <name type="common">Tanaka's snailfish</name>
    <dbReference type="NCBI Taxonomy" id="230148"/>
    <lineage>
        <taxon>Eukaryota</taxon>
        <taxon>Metazoa</taxon>
        <taxon>Chordata</taxon>
        <taxon>Craniata</taxon>
        <taxon>Vertebrata</taxon>
        <taxon>Euteleostomi</taxon>
        <taxon>Actinopterygii</taxon>
        <taxon>Neopterygii</taxon>
        <taxon>Teleostei</taxon>
        <taxon>Neoteleostei</taxon>
        <taxon>Acanthomorphata</taxon>
        <taxon>Eupercaria</taxon>
        <taxon>Perciformes</taxon>
        <taxon>Cottioidei</taxon>
        <taxon>Cottales</taxon>
        <taxon>Liparidae</taxon>
        <taxon>Liparis</taxon>
    </lineage>
</organism>
<dbReference type="Proteomes" id="UP000314294">
    <property type="component" value="Unassembled WGS sequence"/>
</dbReference>
<reference evidence="2 3" key="1">
    <citation type="submission" date="2019-03" db="EMBL/GenBank/DDBJ databases">
        <title>First draft genome of Liparis tanakae, snailfish: a comprehensive survey of snailfish specific genes.</title>
        <authorList>
            <person name="Kim W."/>
            <person name="Song I."/>
            <person name="Jeong J.-H."/>
            <person name="Kim D."/>
            <person name="Kim S."/>
            <person name="Ryu S."/>
            <person name="Song J.Y."/>
            <person name="Lee S.K."/>
        </authorList>
    </citation>
    <scope>NUCLEOTIDE SEQUENCE [LARGE SCALE GENOMIC DNA]</scope>
    <source>
        <tissue evidence="2">Muscle</tissue>
    </source>
</reference>
<proteinExistence type="predicted"/>
<feature type="region of interest" description="Disordered" evidence="1">
    <location>
        <begin position="1"/>
        <end position="25"/>
    </location>
</feature>
<feature type="region of interest" description="Disordered" evidence="1">
    <location>
        <begin position="119"/>
        <end position="153"/>
    </location>
</feature>
<evidence type="ECO:0000313" key="2">
    <source>
        <dbReference type="EMBL" id="TNN47502.1"/>
    </source>
</evidence>
<evidence type="ECO:0000256" key="1">
    <source>
        <dbReference type="SAM" id="MobiDB-lite"/>
    </source>
</evidence>
<dbReference type="AlphaFoldDB" id="A0A4Z2G4K3"/>
<feature type="compositionally biased region" description="Basic and acidic residues" evidence="1">
    <location>
        <begin position="1"/>
        <end position="19"/>
    </location>
</feature>
<name>A0A4Z2G4K3_9TELE</name>
<gene>
    <name evidence="2" type="ORF">EYF80_042279</name>
</gene>
<feature type="compositionally biased region" description="Basic residues" evidence="1">
    <location>
        <begin position="143"/>
        <end position="153"/>
    </location>
</feature>